<dbReference type="Proteomes" id="UP001501842">
    <property type="component" value="Unassembled WGS sequence"/>
</dbReference>
<dbReference type="RefSeq" id="WP_344448061.1">
    <property type="nucleotide sequence ID" value="NZ_BAAATZ010000001.1"/>
</dbReference>
<comment type="caution">
    <text evidence="2">The sequence shown here is derived from an EMBL/GenBank/DDBJ whole genome shotgun (WGS) entry which is preliminary data.</text>
</comment>
<evidence type="ECO:0000256" key="1">
    <source>
        <dbReference type="SAM" id="MobiDB-lite"/>
    </source>
</evidence>
<sequence length="147" mass="14346">MTTGAGGSGPVDLRALRATDALLDRLCARAPDPAGDQDAAVRLLRALLEDVSAADESSDGRRTAGPSPAVVERSPAATRRSGGSLGVRAAVAVGVASAVLAAGGVAAGWSPGEDAGAGIKSGPVLPEPDQDGPPDSRPSSLSITPST</sequence>
<feature type="region of interest" description="Disordered" evidence="1">
    <location>
        <begin position="106"/>
        <end position="147"/>
    </location>
</feature>
<evidence type="ECO:0000313" key="3">
    <source>
        <dbReference type="Proteomes" id="UP001501842"/>
    </source>
</evidence>
<accession>A0ABP6G7C9</accession>
<keyword evidence="3" id="KW-1185">Reference proteome</keyword>
<name>A0ABP6G7C9_9ACTN</name>
<proteinExistence type="predicted"/>
<feature type="region of interest" description="Disordered" evidence="1">
    <location>
        <begin position="51"/>
        <end position="84"/>
    </location>
</feature>
<feature type="compositionally biased region" description="Polar residues" evidence="1">
    <location>
        <begin position="137"/>
        <end position="147"/>
    </location>
</feature>
<reference evidence="3" key="1">
    <citation type="journal article" date="2019" name="Int. J. Syst. Evol. Microbiol.">
        <title>The Global Catalogue of Microorganisms (GCM) 10K type strain sequencing project: providing services to taxonomists for standard genome sequencing and annotation.</title>
        <authorList>
            <consortium name="The Broad Institute Genomics Platform"/>
            <consortium name="The Broad Institute Genome Sequencing Center for Infectious Disease"/>
            <person name="Wu L."/>
            <person name="Ma J."/>
        </authorList>
    </citation>
    <scope>NUCLEOTIDE SEQUENCE [LARGE SCALE GENOMIC DNA]</scope>
    <source>
        <strain evidence="3">JCM 8201</strain>
    </source>
</reference>
<gene>
    <name evidence="2" type="ORF">GCM10010439_01370</name>
</gene>
<evidence type="ECO:0000313" key="2">
    <source>
        <dbReference type="EMBL" id="GAA2718436.1"/>
    </source>
</evidence>
<organism evidence="2 3">
    <name type="scientific">Actinocorallia aurantiaca</name>
    <dbReference type="NCBI Taxonomy" id="46204"/>
    <lineage>
        <taxon>Bacteria</taxon>
        <taxon>Bacillati</taxon>
        <taxon>Actinomycetota</taxon>
        <taxon>Actinomycetes</taxon>
        <taxon>Streptosporangiales</taxon>
        <taxon>Thermomonosporaceae</taxon>
        <taxon>Actinocorallia</taxon>
    </lineage>
</organism>
<dbReference type="EMBL" id="BAAATZ010000001">
    <property type="protein sequence ID" value="GAA2718436.1"/>
    <property type="molecule type" value="Genomic_DNA"/>
</dbReference>
<protein>
    <submittedName>
        <fullName evidence="2">Uncharacterized protein</fullName>
    </submittedName>
</protein>